<keyword evidence="5" id="KW-1185">Reference proteome</keyword>
<evidence type="ECO:0000256" key="3">
    <source>
        <dbReference type="SAM" id="Phobius"/>
    </source>
</evidence>
<dbReference type="RefSeq" id="WP_088050626.1">
    <property type="nucleotide sequence ID" value="NZ_BMJD01000001.1"/>
</dbReference>
<dbReference type="EMBL" id="BMJD01000001">
    <property type="protein sequence ID" value="GGB29423.1"/>
    <property type="molecule type" value="Genomic_DNA"/>
</dbReference>
<keyword evidence="2" id="KW-0178">Competence</keyword>
<feature type="transmembrane region" description="Helical" evidence="3">
    <location>
        <begin position="6"/>
        <end position="26"/>
    </location>
</feature>
<dbReference type="NCBIfam" id="NF040982">
    <property type="entry name" value="ComGD"/>
    <property type="match status" value="1"/>
</dbReference>
<dbReference type="InterPro" id="IPR012902">
    <property type="entry name" value="N_methyl_site"/>
</dbReference>
<comment type="caution">
    <text evidence="4">The sequence shown here is derived from an EMBL/GenBank/DDBJ whole genome shotgun (WGS) entry which is preliminary data.</text>
</comment>
<organism evidence="4 5">
    <name type="scientific">Lentibacillus populi</name>
    <dbReference type="NCBI Taxonomy" id="1827502"/>
    <lineage>
        <taxon>Bacteria</taxon>
        <taxon>Bacillati</taxon>
        <taxon>Bacillota</taxon>
        <taxon>Bacilli</taxon>
        <taxon>Bacillales</taxon>
        <taxon>Bacillaceae</taxon>
        <taxon>Lentibacillus</taxon>
    </lineage>
</organism>
<name>A0A9W5TUC3_9BACI</name>
<keyword evidence="3" id="KW-0812">Transmembrane</keyword>
<protein>
    <submittedName>
        <fullName evidence="4">Competence protein ComG</fullName>
    </submittedName>
</protein>
<dbReference type="PIRSF" id="PIRSF021292">
    <property type="entry name" value="Competence_ComGD"/>
    <property type="match status" value="1"/>
</dbReference>
<gene>
    <name evidence="4" type="primary">comGD</name>
    <name evidence="4" type="ORF">GCM10011409_03510</name>
</gene>
<evidence type="ECO:0000256" key="1">
    <source>
        <dbReference type="ARBA" id="ARBA00004241"/>
    </source>
</evidence>
<reference evidence="4" key="2">
    <citation type="submission" date="2020-09" db="EMBL/GenBank/DDBJ databases">
        <authorList>
            <person name="Sun Q."/>
            <person name="Zhou Y."/>
        </authorList>
    </citation>
    <scope>NUCLEOTIDE SEQUENCE</scope>
    <source>
        <strain evidence="4">CGMCC 1.15454</strain>
    </source>
</reference>
<comment type="subcellular location">
    <subcellularLocation>
        <location evidence="1">Cell surface</location>
    </subcellularLocation>
</comment>
<sequence>MRKNGFTLLEVIFVLGIWSLLILLSAPIQFSILDKQAEEQFFRTFESDILLMQSMSYAANHKIELKINKNNNHYTIEIDNGKTLIERAFPSDWKIDERLLGKGVSFNKLGTIKQPGRIKVVTTTSTYHIVFPLGKGRCYIEKQ</sequence>
<dbReference type="NCBIfam" id="TIGR02532">
    <property type="entry name" value="IV_pilin_GFxxxE"/>
    <property type="match status" value="1"/>
</dbReference>
<evidence type="ECO:0000313" key="5">
    <source>
        <dbReference type="Proteomes" id="UP000621492"/>
    </source>
</evidence>
<dbReference type="GO" id="GO:0030420">
    <property type="term" value="P:establishment of competence for transformation"/>
    <property type="evidence" value="ECO:0007669"/>
    <property type="project" value="UniProtKB-KW"/>
</dbReference>
<dbReference type="Proteomes" id="UP000621492">
    <property type="component" value="Unassembled WGS sequence"/>
</dbReference>
<proteinExistence type="predicted"/>
<dbReference type="InterPro" id="IPR045584">
    <property type="entry name" value="Pilin-like"/>
</dbReference>
<evidence type="ECO:0000256" key="2">
    <source>
        <dbReference type="ARBA" id="ARBA00023287"/>
    </source>
</evidence>
<dbReference type="InterPro" id="IPR016785">
    <property type="entry name" value="ComGD"/>
</dbReference>
<dbReference type="GO" id="GO:0009986">
    <property type="term" value="C:cell surface"/>
    <property type="evidence" value="ECO:0007669"/>
    <property type="project" value="UniProtKB-SubCell"/>
</dbReference>
<evidence type="ECO:0000313" key="4">
    <source>
        <dbReference type="EMBL" id="GGB29423.1"/>
    </source>
</evidence>
<reference evidence="4" key="1">
    <citation type="journal article" date="2014" name="Int. J. Syst. Evol. Microbiol.">
        <title>Complete genome sequence of Corynebacterium casei LMG S-19264T (=DSM 44701T), isolated from a smear-ripened cheese.</title>
        <authorList>
            <consortium name="US DOE Joint Genome Institute (JGI-PGF)"/>
            <person name="Walter F."/>
            <person name="Albersmeier A."/>
            <person name="Kalinowski J."/>
            <person name="Ruckert C."/>
        </authorList>
    </citation>
    <scope>NUCLEOTIDE SEQUENCE</scope>
    <source>
        <strain evidence="4">CGMCC 1.15454</strain>
    </source>
</reference>
<dbReference type="SUPFAM" id="SSF54523">
    <property type="entry name" value="Pili subunits"/>
    <property type="match status" value="1"/>
</dbReference>
<accession>A0A9W5TUC3</accession>
<keyword evidence="3" id="KW-1133">Transmembrane helix</keyword>
<keyword evidence="3" id="KW-0472">Membrane</keyword>
<dbReference type="AlphaFoldDB" id="A0A9W5TUC3"/>